<evidence type="ECO:0000259" key="2">
    <source>
        <dbReference type="Pfam" id="PF25789"/>
    </source>
</evidence>
<evidence type="ECO:0000313" key="4">
    <source>
        <dbReference type="Proteomes" id="UP001211907"/>
    </source>
</evidence>
<dbReference type="InterPro" id="IPR007244">
    <property type="entry name" value="Naa35_N"/>
</dbReference>
<dbReference type="GO" id="GO:0031417">
    <property type="term" value="C:NatC complex"/>
    <property type="evidence" value="ECO:0007669"/>
    <property type="project" value="InterPro"/>
</dbReference>
<protein>
    <recommendedName>
        <fullName evidence="2">NAA35-like TPR repeats domain-containing protein</fullName>
    </recommendedName>
</protein>
<keyword evidence="4" id="KW-1185">Reference proteome</keyword>
<dbReference type="Proteomes" id="UP001211907">
    <property type="component" value="Unassembled WGS sequence"/>
</dbReference>
<sequence length="465" mass="50638">MMNDNPPRAVADLPSTSAAYDAIADILTHLSEIVRVSGAAATAAGSGSSGSGLTSSSSGNGSQPVGLGWDESLSNFVHSQKLHGRATFASALHNSIISAYPPTAAIIESKDPTIVNCVNDVTRLLTTSVSGNGALVGGGVMERIIVVTGGYNRSLERRWLGKIVRELEEIQAVVEGIDGFLHERVAEIEAGDDGGSIAGFFRLKVPETSKKIIATFYFSSWIYELKLWVLELYFQLGFELDLYTFLTLEPSYMDHIYETYIAHMNRMASISAEARSGPLILELLWQFQQQTDLAKNAAASAPTFSKKGSKSKKNSGAGSKAIPTYVPKPITLDAFATKFSVLVSERDVKEAQLVVRQLVGRANMMFSFATATGEKRVVREPQYPFFSAEITYNQRFRAVLQLGSPVPQGFSDYRASEAAFSEIPSGDLLQRSIMFYEEARVLIEFLMPFGDTVCAGSVTLKKEQK</sequence>
<feature type="non-terminal residue" evidence="3">
    <location>
        <position position="1"/>
    </location>
</feature>
<reference evidence="3" key="1">
    <citation type="submission" date="2020-05" db="EMBL/GenBank/DDBJ databases">
        <title>Phylogenomic resolution of chytrid fungi.</title>
        <authorList>
            <person name="Stajich J.E."/>
            <person name="Amses K."/>
            <person name="Simmons R."/>
            <person name="Seto K."/>
            <person name="Myers J."/>
            <person name="Bonds A."/>
            <person name="Quandt C.A."/>
            <person name="Barry K."/>
            <person name="Liu P."/>
            <person name="Grigoriev I."/>
            <person name="Longcore J.E."/>
            <person name="James T.Y."/>
        </authorList>
    </citation>
    <scope>NUCLEOTIDE SEQUENCE</scope>
    <source>
        <strain evidence="3">JEL0513</strain>
    </source>
</reference>
<comment type="caution">
    <text evidence="3">The sequence shown here is derived from an EMBL/GenBank/DDBJ whole genome shotgun (WGS) entry which is preliminary data.</text>
</comment>
<feature type="domain" description="NAA35-like TPR repeats" evidence="2">
    <location>
        <begin position="75"/>
        <end position="443"/>
    </location>
</feature>
<dbReference type="Pfam" id="PF25789">
    <property type="entry name" value="TPR_NAA35"/>
    <property type="match status" value="1"/>
</dbReference>
<feature type="compositionally biased region" description="Low complexity" evidence="1">
    <location>
        <begin position="45"/>
        <end position="62"/>
    </location>
</feature>
<gene>
    <name evidence="3" type="ORF">HK100_009459</name>
</gene>
<dbReference type="AlphaFoldDB" id="A0AAD5SMM4"/>
<name>A0AAD5SMM4_9FUNG</name>
<proteinExistence type="predicted"/>
<evidence type="ECO:0000256" key="1">
    <source>
        <dbReference type="SAM" id="MobiDB-lite"/>
    </source>
</evidence>
<organism evidence="3 4">
    <name type="scientific">Physocladia obscura</name>
    <dbReference type="NCBI Taxonomy" id="109957"/>
    <lineage>
        <taxon>Eukaryota</taxon>
        <taxon>Fungi</taxon>
        <taxon>Fungi incertae sedis</taxon>
        <taxon>Chytridiomycota</taxon>
        <taxon>Chytridiomycota incertae sedis</taxon>
        <taxon>Chytridiomycetes</taxon>
        <taxon>Chytridiales</taxon>
        <taxon>Chytriomycetaceae</taxon>
        <taxon>Physocladia</taxon>
    </lineage>
</organism>
<evidence type="ECO:0000313" key="3">
    <source>
        <dbReference type="EMBL" id="KAJ3083438.1"/>
    </source>
</evidence>
<accession>A0AAD5SMM4</accession>
<dbReference type="InterPro" id="IPR057982">
    <property type="entry name" value="TPR_NAA35"/>
</dbReference>
<dbReference type="PANTHER" id="PTHR21373:SF0">
    <property type="entry name" value="N-ALPHA-ACETYLTRANSFERASE 35, NATC AUXILIARY SUBUNIT"/>
    <property type="match status" value="1"/>
</dbReference>
<dbReference type="EMBL" id="JADGJH010004862">
    <property type="protein sequence ID" value="KAJ3083438.1"/>
    <property type="molecule type" value="Genomic_DNA"/>
</dbReference>
<dbReference type="PANTHER" id="PTHR21373">
    <property type="entry name" value="GLUCOSE REPRESSIBLE PROTEIN MAK10"/>
    <property type="match status" value="1"/>
</dbReference>
<feature type="region of interest" description="Disordered" evidence="1">
    <location>
        <begin position="45"/>
        <end position="64"/>
    </location>
</feature>